<dbReference type="EC" id="2.7.11.1" evidence="1"/>
<reference evidence="12 13" key="1">
    <citation type="submission" date="2019-03" db="EMBL/GenBank/DDBJ databases">
        <title>Single cell metagenomics reveals metabolic interactions within the superorganism composed of flagellate Streblomastix strix and complex community of Bacteroidetes bacteria on its surface.</title>
        <authorList>
            <person name="Treitli S.C."/>
            <person name="Kolisko M."/>
            <person name="Husnik F."/>
            <person name="Keeling P."/>
            <person name="Hampl V."/>
        </authorList>
    </citation>
    <scope>NUCLEOTIDE SEQUENCE [LARGE SCALE GENOMIC DNA]</scope>
    <source>
        <strain evidence="12">ST1C</strain>
    </source>
</reference>
<dbReference type="Proteomes" id="UP000324800">
    <property type="component" value="Unassembled WGS sequence"/>
</dbReference>
<keyword evidence="2" id="KW-0723">Serine/threonine-protein kinase</keyword>
<dbReference type="AlphaFoldDB" id="A0A5J4WVJ9"/>
<comment type="caution">
    <text evidence="12">The sequence shown here is derived from an EMBL/GenBank/DDBJ whole genome shotgun (WGS) entry which is preliminary data.</text>
</comment>
<keyword evidence="9" id="KW-0175">Coiled coil</keyword>
<keyword evidence="5" id="KW-0418">Kinase</keyword>
<evidence type="ECO:0000313" key="12">
    <source>
        <dbReference type="EMBL" id="KAA6399034.1"/>
    </source>
</evidence>
<comment type="catalytic activity">
    <reaction evidence="8">
        <text>L-seryl-[protein] + ATP = O-phospho-L-seryl-[protein] + ADP + H(+)</text>
        <dbReference type="Rhea" id="RHEA:17989"/>
        <dbReference type="Rhea" id="RHEA-COMP:9863"/>
        <dbReference type="Rhea" id="RHEA-COMP:11604"/>
        <dbReference type="ChEBI" id="CHEBI:15378"/>
        <dbReference type="ChEBI" id="CHEBI:29999"/>
        <dbReference type="ChEBI" id="CHEBI:30616"/>
        <dbReference type="ChEBI" id="CHEBI:83421"/>
        <dbReference type="ChEBI" id="CHEBI:456216"/>
        <dbReference type="EC" id="2.7.11.1"/>
    </reaction>
</comment>
<dbReference type="InterPro" id="IPR000719">
    <property type="entry name" value="Prot_kinase_dom"/>
</dbReference>
<keyword evidence="4" id="KW-0547">Nucleotide-binding</keyword>
<feature type="non-terminal residue" evidence="12">
    <location>
        <position position="1"/>
    </location>
</feature>
<evidence type="ECO:0000256" key="6">
    <source>
        <dbReference type="ARBA" id="ARBA00022840"/>
    </source>
</evidence>
<evidence type="ECO:0000256" key="3">
    <source>
        <dbReference type="ARBA" id="ARBA00022679"/>
    </source>
</evidence>
<dbReference type="Gene3D" id="1.10.510.10">
    <property type="entry name" value="Transferase(Phosphotransferase) domain 1"/>
    <property type="match status" value="3"/>
</dbReference>
<evidence type="ECO:0000313" key="13">
    <source>
        <dbReference type="Proteomes" id="UP000324800"/>
    </source>
</evidence>
<keyword evidence="3" id="KW-0808">Transferase</keyword>
<evidence type="ECO:0000256" key="1">
    <source>
        <dbReference type="ARBA" id="ARBA00012513"/>
    </source>
</evidence>
<proteinExistence type="predicted"/>
<name>A0A5J4WVJ9_9EUKA</name>
<feature type="domain" description="Protein kinase" evidence="11">
    <location>
        <begin position="251"/>
        <end position="503"/>
    </location>
</feature>
<gene>
    <name evidence="12" type="ORF">EZS28_005434</name>
</gene>
<evidence type="ECO:0000256" key="9">
    <source>
        <dbReference type="SAM" id="Coils"/>
    </source>
</evidence>
<feature type="domain" description="Protein kinase" evidence="11">
    <location>
        <begin position="726"/>
        <end position="1046"/>
    </location>
</feature>
<evidence type="ECO:0000256" key="7">
    <source>
        <dbReference type="ARBA" id="ARBA00047899"/>
    </source>
</evidence>
<dbReference type="PROSITE" id="PS00108">
    <property type="entry name" value="PROTEIN_KINASE_ST"/>
    <property type="match status" value="1"/>
</dbReference>
<feature type="region of interest" description="Disordered" evidence="10">
    <location>
        <begin position="208"/>
        <end position="228"/>
    </location>
</feature>
<dbReference type="Pfam" id="PF00069">
    <property type="entry name" value="Pkinase"/>
    <property type="match status" value="3"/>
</dbReference>
<dbReference type="SUPFAM" id="SSF56112">
    <property type="entry name" value="Protein kinase-like (PK-like)"/>
    <property type="match status" value="3"/>
</dbReference>
<dbReference type="OrthoDB" id="4062651at2759"/>
<comment type="catalytic activity">
    <reaction evidence="7">
        <text>L-threonyl-[protein] + ATP = O-phospho-L-threonyl-[protein] + ADP + H(+)</text>
        <dbReference type="Rhea" id="RHEA:46608"/>
        <dbReference type="Rhea" id="RHEA-COMP:11060"/>
        <dbReference type="Rhea" id="RHEA-COMP:11605"/>
        <dbReference type="ChEBI" id="CHEBI:15378"/>
        <dbReference type="ChEBI" id="CHEBI:30013"/>
        <dbReference type="ChEBI" id="CHEBI:30616"/>
        <dbReference type="ChEBI" id="CHEBI:61977"/>
        <dbReference type="ChEBI" id="CHEBI:456216"/>
        <dbReference type="EC" id="2.7.11.1"/>
    </reaction>
</comment>
<feature type="compositionally biased region" description="Polar residues" evidence="10">
    <location>
        <begin position="26"/>
        <end position="45"/>
    </location>
</feature>
<dbReference type="SMART" id="SM00220">
    <property type="entry name" value="S_TKc"/>
    <property type="match status" value="2"/>
</dbReference>
<protein>
    <recommendedName>
        <fullName evidence="1">non-specific serine/threonine protein kinase</fullName>
        <ecNumber evidence="1">2.7.11.1</ecNumber>
    </recommendedName>
</protein>
<evidence type="ECO:0000259" key="11">
    <source>
        <dbReference type="PROSITE" id="PS50011"/>
    </source>
</evidence>
<dbReference type="InterPro" id="IPR053235">
    <property type="entry name" value="Ser_Thr_kinase"/>
</dbReference>
<dbReference type="PANTHER" id="PTHR24361:SF433">
    <property type="entry name" value="PROTEIN KINASE DOMAIN-CONTAINING PROTEIN"/>
    <property type="match status" value="1"/>
</dbReference>
<dbReference type="SUPFAM" id="SSF50044">
    <property type="entry name" value="SH3-domain"/>
    <property type="match status" value="1"/>
</dbReference>
<evidence type="ECO:0000256" key="4">
    <source>
        <dbReference type="ARBA" id="ARBA00022741"/>
    </source>
</evidence>
<dbReference type="PROSITE" id="PS50011">
    <property type="entry name" value="PROTEIN_KINASE_DOM"/>
    <property type="match status" value="2"/>
</dbReference>
<dbReference type="PANTHER" id="PTHR24361">
    <property type="entry name" value="MITOGEN-ACTIVATED KINASE KINASE KINASE"/>
    <property type="match status" value="1"/>
</dbReference>
<accession>A0A5J4WVJ9</accession>
<dbReference type="GO" id="GO:0005524">
    <property type="term" value="F:ATP binding"/>
    <property type="evidence" value="ECO:0007669"/>
    <property type="project" value="InterPro"/>
</dbReference>
<sequence>ACSPPHSKVSQIPPISTALVSATIAGSQSQKNEYTVPQISQQQHCNQKEVENDSTTNSTDQQSAESIFQISPTVSSQISESTTSLEHKPTKVLNEQQRKDVSTQTLNDNLVDSEELFEVIADYFGQKSQSNFLPVQKGEIVKVIEKGNKFFTIIFREGQIPKEFLRVCPSPFTSSSLNELNSTLPPKSITKQNIPTSEQLSYIQTPKSNIQQPNTHGEQAHRTNSDPEVIGTSMSAEELQEQIEQLQYNDFELIRELSSGAFGRVIVVKFKFADIIIAIKRVPYKHPVKIQLADQEIKMLKIAQSRYTVRLFGTFKFDLDLCMLQEFCPGGNLRGQLEKMKSMSIKERMELSYKYTFQIVSGLQILHSSNIAHRDLKPENILIDKDGNAKLADFGLAEKIESKSYLKTAGTFNYAPPEAFSQNRMMIESDIWAVGVIVTELVTGVHPFTGRNSEEISTKIRDGKFAPLPDHVQGEMKQMIVKMLSVDMTKRPTVEKLLQTELMKHQAQIEEVADDEKIAERLVAKMIKNRKEIEMKKQLENKKAEAEAEKTRNIENENKNLQQLVDRSNRLKIGQRKFQNYERIEKIGSAFSADSKIKVGGLILASQLLHGEVFERSQFYNLIYVSPERYANDIQSCPADIYGIGLIMHEILTQVPPFEDGSRHQLKYWRSNGQVQVEIDKQRYSSDLVELISSMRRVNPDERPTPEQILAHPLIHHIIQNNSETFQASPMLVWGIDSEFGYASKEQNSLLVAPSDKEGKIHSIKLVVPDGLHDHIATMGLDPVFQSLSNRQQFIRISARFIDQPQGSFRKIGIVEASKDISNDYELGMDEYSISYDGTSGQITHGGQIVCTNDKFENDDIVQLELCVGGTLEDYYKNKKEKEEFITGKEALKFLYQMISAIKYLHSKRILHRNLNPSQILLTYDNTIKESGLSIAMKLDPGKDSDKTICNTNMYMSPEQTSTNQQSFPADVYGIGLIMHEILSQTRPFETCSQYQLIQRRLNGKVQADIDSQHYSSDLIQLVDSMHRIKPEERPTVEQILAHPLISQYLQQMSQDIDETHENAAFD</sequence>
<evidence type="ECO:0000256" key="2">
    <source>
        <dbReference type="ARBA" id="ARBA00022527"/>
    </source>
</evidence>
<dbReference type="InterPro" id="IPR008271">
    <property type="entry name" value="Ser/Thr_kinase_AS"/>
</dbReference>
<feature type="compositionally biased region" description="Polar residues" evidence="10">
    <location>
        <begin position="53"/>
        <end position="66"/>
    </location>
</feature>
<evidence type="ECO:0000256" key="5">
    <source>
        <dbReference type="ARBA" id="ARBA00022777"/>
    </source>
</evidence>
<evidence type="ECO:0000256" key="10">
    <source>
        <dbReference type="SAM" id="MobiDB-lite"/>
    </source>
</evidence>
<dbReference type="InterPro" id="IPR036028">
    <property type="entry name" value="SH3-like_dom_sf"/>
</dbReference>
<organism evidence="12 13">
    <name type="scientific">Streblomastix strix</name>
    <dbReference type="NCBI Taxonomy" id="222440"/>
    <lineage>
        <taxon>Eukaryota</taxon>
        <taxon>Metamonada</taxon>
        <taxon>Preaxostyla</taxon>
        <taxon>Oxymonadida</taxon>
        <taxon>Streblomastigidae</taxon>
        <taxon>Streblomastix</taxon>
    </lineage>
</organism>
<dbReference type="EMBL" id="SNRW01000832">
    <property type="protein sequence ID" value="KAA6399034.1"/>
    <property type="molecule type" value="Genomic_DNA"/>
</dbReference>
<feature type="compositionally biased region" description="Polar residues" evidence="10">
    <location>
        <begin position="208"/>
        <end position="217"/>
    </location>
</feature>
<evidence type="ECO:0000256" key="8">
    <source>
        <dbReference type="ARBA" id="ARBA00048679"/>
    </source>
</evidence>
<feature type="coiled-coil region" evidence="9">
    <location>
        <begin position="495"/>
        <end position="571"/>
    </location>
</feature>
<feature type="region of interest" description="Disordered" evidence="10">
    <location>
        <begin position="26"/>
        <end position="66"/>
    </location>
</feature>
<keyword evidence="6" id="KW-0067">ATP-binding</keyword>
<dbReference type="GO" id="GO:0004674">
    <property type="term" value="F:protein serine/threonine kinase activity"/>
    <property type="evidence" value="ECO:0007669"/>
    <property type="project" value="TreeGrafter"/>
</dbReference>
<dbReference type="InterPro" id="IPR011009">
    <property type="entry name" value="Kinase-like_dom_sf"/>
</dbReference>
<dbReference type="GO" id="GO:0005737">
    <property type="term" value="C:cytoplasm"/>
    <property type="evidence" value="ECO:0007669"/>
    <property type="project" value="TreeGrafter"/>
</dbReference>